<sequence length="158" mass="18031">MNWQEVCEHPELQNLPFKIELNANGQILMSPVKVLHSLYQGRIEYLLRSLLPLGEALPECAIKTSQGTKVADVAWVSAKRLAIIKYETECSIAPEICIEVCSRSNTDEEMTEKRTLYFERGAQEVWICDQNGQMSFYNPQGQLVQSKLVPKFPNKIEI</sequence>
<evidence type="ECO:0000313" key="2">
    <source>
        <dbReference type="EMBL" id="BAP56750.1"/>
    </source>
</evidence>
<keyword evidence="3" id="KW-1185">Reference proteome</keyword>
<gene>
    <name evidence="2" type="ORF">THII_2453</name>
</gene>
<feature type="domain" description="Putative restriction endonuclease" evidence="1">
    <location>
        <begin position="10"/>
        <end position="145"/>
    </location>
</feature>
<name>A0A090AN40_9GAMM</name>
<dbReference type="SUPFAM" id="SSF52980">
    <property type="entry name" value="Restriction endonuclease-like"/>
    <property type="match status" value="1"/>
</dbReference>
<dbReference type="AlphaFoldDB" id="A0A090AN40"/>
<dbReference type="Proteomes" id="UP000031623">
    <property type="component" value="Chromosome"/>
</dbReference>
<dbReference type="STRING" id="40754.THII_2453"/>
<dbReference type="Gene3D" id="3.90.1570.10">
    <property type="entry name" value="tt1808, chain A"/>
    <property type="match status" value="1"/>
</dbReference>
<dbReference type="InterPro" id="IPR011335">
    <property type="entry name" value="Restrct_endonuc-II-like"/>
</dbReference>
<dbReference type="KEGG" id="tig:THII_2453"/>
<dbReference type="OrthoDB" id="5568181at2"/>
<dbReference type="InterPro" id="IPR012296">
    <property type="entry name" value="Nuclease_put_TT1808"/>
</dbReference>
<protein>
    <recommendedName>
        <fullName evidence="1">Putative restriction endonuclease domain-containing protein</fullName>
    </recommendedName>
</protein>
<dbReference type="EMBL" id="AP014633">
    <property type="protein sequence ID" value="BAP56750.1"/>
    <property type="molecule type" value="Genomic_DNA"/>
</dbReference>
<evidence type="ECO:0000313" key="3">
    <source>
        <dbReference type="Proteomes" id="UP000031623"/>
    </source>
</evidence>
<dbReference type="HOGENOM" id="CLU_107586_0_0_6"/>
<evidence type="ECO:0000259" key="1">
    <source>
        <dbReference type="Pfam" id="PF05685"/>
    </source>
</evidence>
<reference evidence="2 3" key="1">
    <citation type="journal article" date="2014" name="ISME J.">
        <title>Ecophysiology of Thioploca ingrica as revealed by the complete genome sequence supplemented with proteomic evidence.</title>
        <authorList>
            <person name="Kojima H."/>
            <person name="Ogura Y."/>
            <person name="Yamamoto N."/>
            <person name="Togashi T."/>
            <person name="Mori H."/>
            <person name="Watanabe T."/>
            <person name="Nemoto F."/>
            <person name="Kurokawa K."/>
            <person name="Hayashi T."/>
            <person name="Fukui M."/>
        </authorList>
    </citation>
    <scope>NUCLEOTIDE SEQUENCE [LARGE SCALE GENOMIC DNA]</scope>
</reference>
<dbReference type="Pfam" id="PF05685">
    <property type="entry name" value="Uma2"/>
    <property type="match status" value="1"/>
</dbReference>
<proteinExistence type="predicted"/>
<organism evidence="2 3">
    <name type="scientific">Thioploca ingrica</name>
    <dbReference type="NCBI Taxonomy" id="40754"/>
    <lineage>
        <taxon>Bacteria</taxon>
        <taxon>Pseudomonadati</taxon>
        <taxon>Pseudomonadota</taxon>
        <taxon>Gammaproteobacteria</taxon>
        <taxon>Thiotrichales</taxon>
        <taxon>Thiotrichaceae</taxon>
        <taxon>Thioploca</taxon>
    </lineage>
</organism>
<dbReference type="PANTHER" id="PTHR34107">
    <property type="entry name" value="SLL0198 PROTEIN-RELATED"/>
    <property type="match status" value="1"/>
</dbReference>
<accession>A0A090AN40</accession>
<dbReference type="PANTHER" id="PTHR34107:SF4">
    <property type="entry name" value="SLL1222 PROTEIN"/>
    <property type="match status" value="1"/>
</dbReference>
<dbReference type="InterPro" id="IPR008538">
    <property type="entry name" value="Uma2"/>
</dbReference>
<dbReference type="CDD" id="cd06260">
    <property type="entry name" value="DUF820-like"/>
    <property type="match status" value="1"/>
</dbReference>